<dbReference type="GO" id="GO:0032259">
    <property type="term" value="P:methylation"/>
    <property type="evidence" value="ECO:0007669"/>
    <property type="project" value="UniProtKB-KW"/>
</dbReference>
<proteinExistence type="predicted"/>
<evidence type="ECO:0000313" key="3">
    <source>
        <dbReference type="Proteomes" id="UP000182761"/>
    </source>
</evidence>
<dbReference type="InterPro" id="IPR029063">
    <property type="entry name" value="SAM-dependent_MTases_sf"/>
</dbReference>
<dbReference type="GO" id="GO:0008757">
    <property type="term" value="F:S-adenosylmethionine-dependent methyltransferase activity"/>
    <property type="evidence" value="ECO:0007669"/>
    <property type="project" value="InterPro"/>
</dbReference>
<dbReference type="Pfam" id="PF08241">
    <property type="entry name" value="Methyltransf_11"/>
    <property type="match status" value="1"/>
</dbReference>
<dbReference type="STRING" id="1586267.GCA_001418685_00946"/>
<dbReference type="RefSeq" id="WP_055425314.1">
    <property type="nucleotide sequence ID" value="NZ_FCOR01000005.1"/>
</dbReference>
<dbReference type="OrthoDB" id="3896938at2"/>
<keyword evidence="2" id="KW-0808">Transferase</keyword>
<evidence type="ECO:0000259" key="1">
    <source>
        <dbReference type="Pfam" id="PF08241"/>
    </source>
</evidence>
<evidence type="ECO:0000313" key="2">
    <source>
        <dbReference type="EMBL" id="CVK16102.1"/>
    </source>
</evidence>
<dbReference type="PANTHER" id="PTHR43591">
    <property type="entry name" value="METHYLTRANSFERASE"/>
    <property type="match status" value="1"/>
</dbReference>
<reference evidence="2 3" key="1">
    <citation type="submission" date="2016-01" db="EMBL/GenBank/DDBJ databases">
        <authorList>
            <person name="McClelland M."/>
            <person name="Jain A."/>
            <person name="Saraogi P."/>
            <person name="Mendelson R."/>
            <person name="Westerman R."/>
            <person name="SanMiguel P."/>
            <person name="Csonka L."/>
        </authorList>
    </citation>
    <scope>NUCLEOTIDE SEQUENCE [LARGE SCALE GENOMIC DNA]</scope>
    <source>
        <strain evidence="2 3">R-53146</strain>
    </source>
</reference>
<dbReference type="AlphaFoldDB" id="A0A0X3AP23"/>
<dbReference type="EMBL" id="FCOR01000005">
    <property type="protein sequence ID" value="CVK16102.1"/>
    <property type="molecule type" value="Genomic_DNA"/>
</dbReference>
<dbReference type="Proteomes" id="UP000182761">
    <property type="component" value="Unassembled WGS sequence"/>
</dbReference>
<organism evidence="2 3">
    <name type="scientific">Apibacter mensalis</name>
    <dbReference type="NCBI Taxonomy" id="1586267"/>
    <lineage>
        <taxon>Bacteria</taxon>
        <taxon>Pseudomonadati</taxon>
        <taxon>Bacteroidota</taxon>
        <taxon>Flavobacteriia</taxon>
        <taxon>Flavobacteriales</taxon>
        <taxon>Weeksellaceae</taxon>
        <taxon>Apibacter</taxon>
    </lineage>
</organism>
<sequence>MKQVFKFFLNLIPRPILIKFSYIFSPFFSWFYRGDKYLDPIDGKKYRKFLPYGYDKPRDNALAPGTLSLERHRLMWLYLQNDTNFFSSSLKVLSIAPEQCFLKRFKRLKNLEYITADLYSPIVDVKADILDLPFKDNEFDVIFCNHVLEHIENDTKAMSELYRIMRPGGWGIFQVPMRYGYDKTYEDFSITDKEERKKHFGQYDHVRWYGMDYFERLEKVGFQVEQVKYYKTLSKSEMEKYALSKNEILPVVRKR</sequence>
<gene>
    <name evidence="2" type="ORF">Ga0061079_10561</name>
</gene>
<dbReference type="SUPFAM" id="SSF53335">
    <property type="entry name" value="S-adenosyl-L-methionine-dependent methyltransferases"/>
    <property type="match status" value="1"/>
</dbReference>
<name>A0A0X3AP23_9FLAO</name>
<dbReference type="Gene3D" id="3.40.50.150">
    <property type="entry name" value="Vaccinia Virus protein VP39"/>
    <property type="match status" value="1"/>
</dbReference>
<feature type="domain" description="Methyltransferase type 11" evidence="1">
    <location>
        <begin position="122"/>
        <end position="172"/>
    </location>
</feature>
<keyword evidence="3" id="KW-1185">Reference proteome</keyword>
<protein>
    <submittedName>
        <fullName evidence="2">Methyltransferase domain-containing protein</fullName>
    </submittedName>
</protein>
<dbReference type="InterPro" id="IPR013216">
    <property type="entry name" value="Methyltransf_11"/>
</dbReference>
<keyword evidence="2" id="KW-0489">Methyltransferase</keyword>
<dbReference type="CDD" id="cd02440">
    <property type="entry name" value="AdoMet_MTases"/>
    <property type="match status" value="1"/>
</dbReference>
<accession>A0A0X3AP23</accession>